<accession>A0A6M0REW3</accession>
<comment type="caution">
    <text evidence="3">The sequence shown here is derived from an EMBL/GenBank/DDBJ whole genome shotgun (WGS) entry which is preliminary data.</text>
</comment>
<feature type="transmembrane region" description="Helical" evidence="2">
    <location>
        <begin position="53"/>
        <end position="74"/>
    </location>
</feature>
<dbReference type="EMBL" id="QXHD01000001">
    <property type="protein sequence ID" value="NEZ54131.1"/>
    <property type="molecule type" value="Genomic_DNA"/>
</dbReference>
<proteinExistence type="predicted"/>
<feature type="coiled-coil region" evidence="1">
    <location>
        <begin position="75"/>
        <end position="106"/>
    </location>
</feature>
<feature type="transmembrane region" description="Helical" evidence="2">
    <location>
        <begin position="21"/>
        <end position="41"/>
    </location>
</feature>
<evidence type="ECO:0000256" key="2">
    <source>
        <dbReference type="SAM" id="Phobius"/>
    </source>
</evidence>
<keyword evidence="4" id="KW-1185">Reference proteome</keyword>
<keyword evidence="2" id="KW-0472">Membrane</keyword>
<gene>
    <name evidence="3" type="ORF">DXZ20_00100</name>
</gene>
<feature type="coiled-coil region" evidence="1">
    <location>
        <begin position="131"/>
        <end position="158"/>
    </location>
</feature>
<sequence length="278" mass="31934">MSLNKLASPPRKRFDVASATVFLIFIGVGIFALGWFIGSITQSNQDLNRTQQVVLFSLIPTFGSLIFTSTQFIVKENAKTLAKNMIAQKEQEIKEIEDDLHKVNIIAEERKEIISKVKDFIDDNEDQLVSTEKLDSLREKLINEIRKIEEEKNAVKEIIAWLSDHQNKMQLVKDAFREVARANAISYFDRNLVISFRQDLYRCLVWLQSSLVEGVERQVRISDLASAIELPRGIENYKVALRAIEKHPAITSRIKDSYRIPKLIDHLIVELDRGSIHT</sequence>
<name>A0A6M0REW3_9CYAN</name>
<keyword evidence="2" id="KW-0812">Transmembrane</keyword>
<keyword evidence="2" id="KW-1133">Transmembrane helix</keyword>
<dbReference type="RefSeq" id="WP_163695356.1">
    <property type="nucleotide sequence ID" value="NZ_QXHD01000001.1"/>
</dbReference>
<evidence type="ECO:0000313" key="4">
    <source>
        <dbReference type="Proteomes" id="UP000481033"/>
    </source>
</evidence>
<evidence type="ECO:0000313" key="3">
    <source>
        <dbReference type="EMBL" id="NEZ54131.1"/>
    </source>
</evidence>
<dbReference type="AlphaFoldDB" id="A0A6M0REW3"/>
<dbReference type="Proteomes" id="UP000481033">
    <property type="component" value="Unassembled WGS sequence"/>
</dbReference>
<organism evidence="3 4">
    <name type="scientific">Adonisia turfae CCMR0081</name>
    <dbReference type="NCBI Taxonomy" id="2292702"/>
    <lineage>
        <taxon>Bacteria</taxon>
        <taxon>Bacillati</taxon>
        <taxon>Cyanobacteriota</taxon>
        <taxon>Adonisia</taxon>
        <taxon>Adonisia turfae</taxon>
    </lineage>
</organism>
<protein>
    <submittedName>
        <fullName evidence="3">Uncharacterized protein</fullName>
    </submittedName>
</protein>
<reference evidence="3 4" key="1">
    <citation type="journal article" date="2020" name="Microb. Ecol.">
        <title>Ecogenomics of the Marine Benthic Filamentous Cyanobacterium Adonisia.</title>
        <authorList>
            <person name="Walter J.M."/>
            <person name="Coutinho F.H."/>
            <person name="Leomil L."/>
            <person name="Hargreaves P.I."/>
            <person name="Campeao M.E."/>
            <person name="Vieira V.V."/>
            <person name="Silva B.S."/>
            <person name="Fistarol G.O."/>
            <person name="Salomon P.S."/>
            <person name="Sawabe T."/>
            <person name="Mino S."/>
            <person name="Hosokawa M."/>
            <person name="Miyashita H."/>
            <person name="Maruyama F."/>
            <person name="van Verk M.C."/>
            <person name="Dutilh B.E."/>
            <person name="Thompson C.C."/>
            <person name="Thompson F.L."/>
        </authorList>
    </citation>
    <scope>NUCLEOTIDE SEQUENCE [LARGE SCALE GENOMIC DNA]</scope>
    <source>
        <strain evidence="3 4">CCMR0081</strain>
    </source>
</reference>
<keyword evidence="1" id="KW-0175">Coiled coil</keyword>
<evidence type="ECO:0000256" key="1">
    <source>
        <dbReference type="SAM" id="Coils"/>
    </source>
</evidence>